<reference evidence="1" key="1">
    <citation type="journal article" date="2014" name="Front. Microbiol.">
        <title>High frequency of phylogenetically diverse reductive dehalogenase-homologous genes in deep subseafloor sedimentary metagenomes.</title>
        <authorList>
            <person name="Kawai M."/>
            <person name="Futagami T."/>
            <person name="Toyoda A."/>
            <person name="Takaki Y."/>
            <person name="Nishi S."/>
            <person name="Hori S."/>
            <person name="Arai W."/>
            <person name="Tsubouchi T."/>
            <person name="Morono Y."/>
            <person name="Uchiyama I."/>
            <person name="Ito T."/>
            <person name="Fujiyama A."/>
            <person name="Inagaki F."/>
            <person name="Takami H."/>
        </authorList>
    </citation>
    <scope>NUCLEOTIDE SEQUENCE</scope>
    <source>
        <strain evidence="1">Expedition CK06-06</strain>
    </source>
</reference>
<proteinExistence type="predicted"/>
<accession>X1RRG0</accession>
<protein>
    <submittedName>
        <fullName evidence="1">Uncharacterized protein</fullName>
    </submittedName>
</protein>
<gene>
    <name evidence="1" type="ORF">S12H4_23316</name>
</gene>
<comment type="caution">
    <text evidence="1">The sequence shown here is derived from an EMBL/GenBank/DDBJ whole genome shotgun (WGS) entry which is preliminary data.</text>
</comment>
<dbReference type="AlphaFoldDB" id="X1RRG0"/>
<name>X1RRG0_9ZZZZ</name>
<dbReference type="EMBL" id="BARW01012358">
    <property type="protein sequence ID" value="GAI83312.1"/>
    <property type="molecule type" value="Genomic_DNA"/>
</dbReference>
<sequence>MDTMLYDFEPDVFLITDDGGATEVFIMQYLEHRKIPIVFMPHGPAFGCLSKEKFQIKERKAQDWVNRDYHLPCVNPIGCNGKYLICSFSDLLKQFQINYGVDPAIIRYFERIKIPVVSPRQLDFMEPEYQSRFFNGYNKLVQNTPGRLGWTINVLKYHFDNYCRYRWPAFV</sequence>
<feature type="non-terminal residue" evidence="1">
    <location>
        <position position="171"/>
    </location>
</feature>
<evidence type="ECO:0000313" key="1">
    <source>
        <dbReference type="EMBL" id="GAI83312.1"/>
    </source>
</evidence>
<organism evidence="1">
    <name type="scientific">marine sediment metagenome</name>
    <dbReference type="NCBI Taxonomy" id="412755"/>
    <lineage>
        <taxon>unclassified sequences</taxon>
        <taxon>metagenomes</taxon>
        <taxon>ecological metagenomes</taxon>
    </lineage>
</organism>